<dbReference type="InterPro" id="IPR036590">
    <property type="entry name" value="SRAP-like"/>
</dbReference>
<evidence type="ECO:0000313" key="10">
    <source>
        <dbReference type="EMBL" id="SIS98782.1"/>
    </source>
</evidence>
<dbReference type="RefSeq" id="WP_009711201.1">
    <property type="nucleotide sequence ID" value="NZ_CP048103.1"/>
</dbReference>
<protein>
    <recommendedName>
        <fullName evidence="8">Abasic site processing protein</fullName>
        <ecNumber evidence="8">3.4.-.-</ecNumber>
    </recommendedName>
</protein>
<dbReference type="OrthoDB" id="9782620at2"/>
<comment type="similarity">
    <text evidence="1 8">Belongs to the SOS response-associated peptidase family.</text>
</comment>
<proteinExistence type="inferred from homology"/>
<evidence type="ECO:0000256" key="7">
    <source>
        <dbReference type="ARBA" id="ARBA00023239"/>
    </source>
</evidence>
<evidence type="ECO:0000256" key="1">
    <source>
        <dbReference type="ARBA" id="ARBA00008136"/>
    </source>
</evidence>
<dbReference type="GO" id="GO:0003697">
    <property type="term" value="F:single-stranded DNA binding"/>
    <property type="evidence" value="ECO:0007669"/>
    <property type="project" value="InterPro"/>
</dbReference>
<dbReference type="AlphaFoldDB" id="A0A1N7NKE3"/>
<evidence type="ECO:0000256" key="4">
    <source>
        <dbReference type="ARBA" id="ARBA00022801"/>
    </source>
</evidence>
<sequence>MCGRFTLTVGLGEIKRYFQAEELTQMDHAPRYNIAPTQSVPIVVCRENTRRLVPMRWGLIPRWAKDVSIGNRLINARSEGLSEKPAFRHSFRRKRCLVPADSFYEWRKDASGKKQPMRILFAGGGLFAFAGLWDQWTDPGGGHTIHSFTIITTHANDKVRPIHHRMPVILDRSEEDLWLDPGMEDPALLKPLLEPCDPDPMRIHPVSPIVNSPKNDQPECILPLD</sequence>
<name>A0A1N7NKE3_9BACL</name>
<feature type="region of interest" description="Disordered" evidence="9">
    <location>
        <begin position="206"/>
        <end position="225"/>
    </location>
</feature>
<dbReference type="GO" id="GO:0106300">
    <property type="term" value="P:protein-DNA covalent cross-linking repair"/>
    <property type="evidence" value="ECO:0007669"/>
    <property type="project" value="InterPro"/>
</dbReference>
<accession>A0A1N7NKE3</accession>
<dbReference type="GO" id="GO:0006508">
    <property type="term" value="P:proteolysis"/>
    <property type="evidence" value="ECO:0007669"/>
    <property type="project" value="UniProtKB-KW"/>
</dbReference>
<keyword evidence="7" id="KW-0456">Lyase</keyword>
<dbReference type="PANTHER" id="PTHR13604:SF0">
    <property type="entry name" value="ABASIC SITE PROCESSING PROTEIN HMCES"/>
    <property type="match status" value="1"/>
</dbReference>
<gene>
    <name evidence="10" type="ORF">SAMN05421790_10965</name>
</gene>
<dbReference type="SUPFAM" id="SSF143081">
    <property type="entry name" value="BB1717-like"/>
    <property type="match status" value="1"/>
</dbReference>
<evidence type="ECO:0000256" key="6">
    <source>
        <dbReference type="ARBA" id="ARBA00023125"/>
    </source>
</evidence>
<dbReference type="Gene3D" id="3.90.1680.10">
    <property type="entry name" value="SOS response associated peptidase-like"/>
    <property type="match status" value="1"/>
</dbReference>
<dbReference type="GO" id="GO:0008233">
    <property type="term" value="F:peptidase activity"/>
    <property type="evidence" value="ECO:0007669"/>
    <property type="project" value="UniProtKB-KW"/>
</dbReference>
<evidence type="ECO:0000313" key="11">
    <source>
        <dbReference type="Proteomes" id="UP000186795"/>
    </source>
</evidence>
<evidence type="ECO:0000256" key="8">
    <source>
        <dbReference type="RuleBase" id="RU364100"/>
    </source>
</evidence>
<dbReference type="GO" id="GO:0016829">
    <property type="term" value="F:lyase activity"/>
    <property type="evidence" value="ECO:0007669"/>
    <property type="project" value="UniProtKB-KW"/>
</dbReference>
<evidence type="ECO:0000256" key="2">
    <source>
        <dbReference type="ARBA" id="ARBA00022670"/>
    </source>
</evidence>
<keyword evidence="11" id="KW-1185">Reference proteome</keyword>
<dbReference type="Proteomes" id="UP000186795">
    <property type="component" value="Unassembled WGS sequence"/>
</dbReference>
<keyword evidence="5" id="KW-0190">Covalent protein-DNA linkage</keyword>
<dbReference type="Pfam" id="PF02586">
    <property type="entry name" value="SRAP"/>
    <property type="match status" value="1"/>
</dbReference>
<keyword evidence="6" id="KW-0238">DNA-binding</keyword>
<keyword evidence="3" id="KW-0227">DNA damage</keyword>
<dbReference type="PANTHER" id="PTHR13604">
    <property type="entry name" value="DC12-RELATED"/>
    <property type="match status" value="1"/>
</dbReference>
<evidence type="ECO:0000256" key="5">
    <source>
        <dbReference type="ARBA" id="ARBA00023124"/>
    </source>
</evidence>
<reference evidence="11" key="1">
    <citation type="submission" date="2017-01" db="EMBL/GenBank/DDBJ databases">
        <authorList>
            <person name="Varghese N."/>
            <person name="Submissions S."/>
        </authorList>
    </citation>
    <scope>NUCLEOTIDE SEQUENCE [LARGE SCALE GENOMIC DNA]</scope>
    <source>
        <strain evidence="11">DSM 45196</strain>
    </source>
</reference>
<keyword evidence="4 8" id="KW-0378">Hydrolase</keyword>
<organism evidence="10 11">
    <name type="scientific">Kroppenstedtia eburnea</name>
    <dbReference type="NCBI Taxonomy" id="714067"/>
    <lineage>
        <taxon>Bacteria</taxon>
        <taxon>Bacillati</taxon>
        <taxon>Bacillota</taxon>
        <taxon>Bacilli</taxon>
        <taxon>Bacillales</taxon>
        <taxon>Thermoactinomycetaceae</taxon>
        <taxon>Kroppenstedtia</taxon>
    </lineage>
</organism>
<dbReference type="EMBL" id="FTOD01000009">
    <property type="protein sequence ID" value="SIS98782.1"/>
    <property type="molecule type" value="Genomic_DNA"/>
</dbReference>
<dbReference type="InterPro" id="IPR003738">
    <property type="entry name" value="SRAP"/>
</dbReference>
<dbReference type="EC" id="3.4.-.-" evidence="8"/>
<evidence type="ECO:0000256" key="3">
    <source>
        <dbReference type="ARBA" id="ARBA00022763"/>
    </source>
</evidence>
<keyword evidence="2 8" id="KW-0645">Protease</keyword>
<evidence type="ECO:0000256" key="9">
    <source>
        <dbReference type="SAM" id="MobiDB-lite"/>
    </source>
</evidence>